<reference evidence="3 4" key="1">
    <citation type="submission" date="2020-11" db="EMBL/GenBank/DDBJ databases">
        <authorList>
            <person name="Lassalle F."/>
        </authorList>
    </citation>
    <scope>NUCLEOTIDE SEQUENCE [LARGE SCALE GENOMIC DNA]</scope>
    <source>
        <strain evidence="3 4">AB21</strain>
    </source>
</reference>
<feature type="region of interest" description="Disordered" evidence="1">
    <location>
        <begin position="77"/>
        <end position="101"/>
    </location>
</feature>
<dbReference type="EMBL" id="CABFWE030000012">
    <property type="protein sequence ID" value="CAD7053079.1"/>
    <property type="molecule type" value="Genomic_DNA"/>
</dbReference>
<evidence type="ECO:0000313" key="3">
    <source>
        <dbReference type="EMBL" id="CAD7053079.1"/>
    </source>
</evidence>
<evidence type="ECO:0000256" key="2">
    <source>
        <dbReference type="SAM" id="SignalP"/>
    </source>
</evidence>
<dbReference type="InterPro" id="IPR010980">
    <property type="entry name" value="Cyt_c/b562"/>
</dbReference>
<name>A0ABN7K2K0_9HYPH</name>
<keyword evidence="2" id="KW-0732">Signal</keyword>
<feature type="chain" id="PRO_5046333752" evidence="2">
    <location>
        <begin position="34"/>
        <end position="189"/>
    </location>
</feature>
<evidence type="ECO:0000313" key="4">
    <source>
        <dbReference type="Proteomes" id="UP000601041"/>
    </source>
</evidence>
<dbReference type="Gene3D" id="1.20.120.10">
    <property type="entry name" value="Cytochrome c/b562"/>
    <property type="match status" value="1"/>
</dbReference>
<protein>
    <submittedName>
        <fullName evidence="3">Cytochrome C</fullName>
    </submittedName>
</protein>
<accession>A0ABN7K2K0</accession>
<dbReference type="SUPFAM" id="SSF47175">
    <property type="entry name" value="Cytochromes"/>
    <property type="match status" value="1"/>
</dbReference>
<dbReference type="InterPro" id="IPR002321">
    <property type="entry name" value="Cyt_c_II"/>
</dbReference>
<feature type="signal peptide" evidence="2">
    <location>
        <begin position="1"/>
        <end position="33"/>
    </location>
</feature>
<dbReference type="PROSITE" id="PS51009">
    <property type="entry name" value="CYTCII"/>
    <property type="match status" value="1"/>
</dbReference>
<feature type="compositionally biased region" description="Basic and acidic residues" evidence="1">
    <location>
        <begin position="77"/>
        <end position="88"/>
    </location>
</feature>
<sequence>MAFSDNPKSSDMNAAKTVATAAASLIVAVAALAAPAWERQLDMKAMADAAKLIEEMFSGKRPYSQKDFQVAAETIQERSGERLSESYRNEPPTGDSKANSDAIAASAEEFERMARELELYASALVTAAEQNQGELGPETRMKGSMLLGSPFGRKAHVLRDAASVPAEHAFHMMLQTCTSCHQRFRLPQR</sequence>
<gene>
    <name evidence="3" type="ORF">RHAB21_00523</name>
</gene>
<dbReference type="Proteomes" id="UP000601041">
    <property type="component" value="Unassembled WGS sequence"/>
</dbReference>
<comment type="caution">
    <text evidence="3">The sequence shown here is derived from an EMBL/GenBank/DDBJ whole genome shotgun (WGS) entry which is preliminary data.</text>
</comment>
<keyword evidence="4" id="KW-1185">Reference proteome</keyword>
<evidence type="ECO:0000256" key="1">
    <source>
        <dbReference type="SAM" id="MobiDB-lite"/>
    </source>
</evidence>
<dbReference type="Pfam" id="PF01322">
    <property type="entry name" value="Cytochrom_C_2"/>
    <property type="match status" value="1"/>
</dbReference>
<proteinExistence type="predicted"/>
<dbReference type="RefSeq" id="WP_244665880.1">
    <property type="nucleotide sequence ID" value="NZ_CABFWE030000012.1"/>
</dbReference>
<organism evidence="3 4">
    <name type="scientific">Pseudorhizobium halotolerans</name>
    <dbReference type="NCBI Taxonomy" id="1233081"/>
    <lineage>
        <taxon>Bacteria</taxon>
        <taxon>Pseudomonadati</taxon>
        <taxon>Pseudomonadota</taxon>
        <taxon>Alphaproteobacteria</taxon>
        <taxon>Hyphomicrobiales</taxon>
        <taxon>Rhizobiaceae</taxon>
        <taxon>Rhizobium/Agrobacterium group</taxon>
        <taxon>Pseudorhizobium</taxon>
    </lineage>
</organism>